<feature type="region of interest" description="Disordered" evidence="10">
    <location>
        <begin position="1"/>
        <end position="71"/>
    </location>
</feature>
<dbReference type="EMBL" id="JAPFRF010000018">
    <property type="protein sequence ID" value="KAJ7308311.1"/>
    <property type="molecule type" value="Genomic_DNA"/>
</dbReference>
<evidence type="ECO:0000259" key="11">
    <source>
        <dbReference type="PROSITE" id="PS50853"/>
    </source>
</evidence>
<proteinExistence type="inferred from homology"/>
<protein>
    <recommendedName>
        <fullName evidence="11">Fibronectin type-III domain-containing protein</fullName>
    </recommendedName>
</protein>
<dbReference type="PANTHER" id="PTHR48423">
    <property type="entry name" value="INTERLEUKIN-27 RECEPTOR SUBUNIT ALPHA"/>
    <property type="match status" value="1"/>
</dbReference>
<name>A0A9Q0XCT8_9SAUR</name>
<evidence type="ECO:0000256" key="7">
    <source>
        <dbReference type="ARBA" id="ARBA00023136"/>
    </source>
</evidence>
<comment type="subcellular location">
    <subcellularLocation>
        <location evidence="1">Membrane</location>
        <topology evidence="1">Single-pass type I membrane protein</topology>
    </subcellularLocation>
</comment>
<evidence type="ECO:0000256" key="5">
    <source>
        <dbReference type="ARBA" id="ARBA00022737"/>
    </source>
</evidence>
<evidence type="ECO:0000256" key="6">
    <source>
        <dbReference type="ARBA" id="ARBA00022989"/>
    </source>
</evidence>
<keyword evidence="6" id="KW-1133">Transmembrane helix</keyword>
<keyword evidence="4" id="KW-0732">Signal</keyword>
<evidence type="ECO:0000256" key="2">
    <source>
        <dbReference type="ARBA" id="ARBA00008921"/>
    </source>
</evidence>
<keyword evidence="8" id="KW-0675">Receptor</keyword>
<dbReference type="Gene3D" id="2.60.40.10">
    <property type="entry name" value="Immunoglobulins"/>
    <property type="match status" value="2"/>
</dbReference>
<keyword evidence="5" id="KW-0677">Repeat</keyword>
<dbReference type="Proteomes" id="UP001142489">
    <property type="component" value="Unassembled WGS sequence"/>
</dbReference>
<evidence type="ECO:0000256" key="10">
    <source>
        <dbReference type="SAM" id="MobiDB-lite"/>
    </source>
</evidence>
<evidence type="ECO:0000256" key="8">
    <source>
        <dbReference type="ARBA" id="ARBA00023170"/>
    </source>
</evidence>
<dbReference type="PANTHER" id="PTHR48423:SF1">
    <property type="entry name" value="INTERLEUKIN-27 RECEPTOR SUBUNIT ALPHA"/>
    <property type="match status" value="1"/>
</dbReference>
<comment type="caution">
    <text evidence="12">The sequence shown here is derived from an EMBL/GenBank/DDBJ whole genome shotgun (WGS) entry which is preliminary data.</text>
</comment>
<evidence type="ECO:0000256" key="4">
    <source>
        <dbReference type="ARBA" id="ARBA00022729"/>
    </source>
</evidence>
<dbReference type="AlphaFoldDB" id="A0A9Q0XCT8"/>
<dbReference type="CDD" id="cd00063">
    <property type="entry name" value="FN3"/>
    <property type="match status" value="1"/>
</dbReference>
<keyword evidence="13" id="KW-1185">Reference proteome</keyword>
<organism evidence="12 13">
    <name type="scientific">Phrynocephalus forsythii</name>
    <dbReference type="NCBI Taxonomy" id="171643"/>
    <lineage>
        <taxon>Eukaryota</taxon>
        <taxon>Metazoa</taxon>
        <taxon>Chordata</taxon>
        <taxon>Craniata</taxon>
        <taxon>Vertebrata</taxon>
        <taxon>Euteleostomi</taxon>
        <taxon>Lepidosauria</taxon>
        <taxon>Squamata</taxon>
        <taxon>Bifurcata</taxon>
        <taxon>Unidentata</taxon>
        <taxon>Episquamata</taxon>
        <taxon>Toxicofera</taxon>
        <taxon>Iguania</taxon>
        <taxon>Acrodonta</taxon>
        <taxon>Agamidae</taxon>
        <taxon>Agaminae</taxon>
        <taxon>Phrynocephalus</taxon>
    </lineage>
</organism>
<reference evidence="12" key="1">
    <citation type="journal article" date="2023" name="DNA Res.">
        <title>Chromosome-level genome assembly of Phrynocephalus forsythii using third-generation DNA sequencing and Hi-C analysis.</title>
        <authorList>
            <person name="Qi Y."/>
            <person name="Zhao W."/>
            <person name="Zhao Y."/>
            <person name="Niu C."/>
            <person name="Cao S."/>
            <person name="Zhang Y."/>
        </authorList>
    </citation>
    <scope>NUCLEOTIDE SEQUENCE</scope>
    <source>
        <tissue evidence="12">Muscle</tissue>
    </source>
</reference>
<evidence type="ECO:0000256" key="9">
    <source>
        <dbReference type="ARBA" id="ARBA00023180"/>
    </source>
</evidence>
<dbReference type="InterPro" id="IPR036116">
    <property type="entry name" value="FN3_sf"/>
</dbReference>
<feature type="region of interest" description="Disordered" evidence="10">
    <location>
        <begin position="663"/>
        <end position="702"/>
    </location>
</feature>
<accession>A0A9Q0XCT8</accession>
<dbReference type="SMART" id="SM00060">
    <property type="entry name" value="FN3"/>
    <property type="match status" value="1"/>
</dbReference>
<evidence type="ECO:0000256" key="3">
    <source>
        <dbReference type="ARBA" id="ARBA00022692"/>
    </source>
</evidence>
<gene>
    <name evidence="12" type="ORF">JRQ81_008845</name>
</gene>
<dbReference type="InterPro" id="IPR052672">
    <property type="entry name" value="Type1_Cytokine_Rcpt_Type2"/>
</dbReference>
<keyword evidence="3" id="KW-0812">Transmembrane</keyword>
<feature type="compositionally biased region" description="Basic and acidic residues" evidence="10">
    <location>
        <begin position="23"/>
        <end position="41"/>
    </location>
</feature>
<evidence type="ECO:0000313" key="12">
    <source>
        <dbReference type="EMBL" id="KAJ7308311.1"/>
    </source>
</evidence>
<keyword evidence="9" id="KW-0325">Glycoprotein</keyword>
<dbReference type="SUPFAM" id="SSF49265">
    <property type="entry name" value="Fibronectin type III"/>
    <property type="match status" value="2"/>
</dbReference>
<sequence length="702" mass="76484">MGARKGWGGVSSFTRPGPPGRAVGKESERKPKSARRARTERLLACSPRKVARSPPGDGGAGAQQGGGFADSKDIATGCGRLRFGDARARWRYHDDKTHGSRQSFPAGKRTSLVIKQNDVYALKNVTVWVESHSKDGSLFQSENRTLLINEAVKLESPPAASLGLSRSKDSLIVQWSESHQCENLARVTEVRRRLEKAGNWTRVSSCHNVSLLPPPQVTCVVEKSRAFEMQVRYRTSHWSSYWSDWSDSVFVPAEILRSPNVTWTTGRLGEDGLRNVTLEWERPGPEEGEVTYTLTFALPPCPDCQCDPVFTHSVVHRTSYVVALSGAGYNVSLEASNRVSQATIRSFLLPPAWDAGPTARNVSLAGGNFSLQWEAKGDADGFCFEKQALGDPPSEALCLEETLEAGRVYGSSGVLEHNRCYRLAVHGCDSAANVWSTFLLTHLFARNTSQEGSIPVRVVKKMASSALISWTHPQALYECPGVLQKYVLCCQNERDGQITYYEANASETQSVLPDLQPDTAYRVGVWASTEGSQEGCQPLVPFTTPSSDARHLTQVLLSMGLLYGVITASAAAYHLGRKRLRDALCPALPDPASAEAVKIFAVAETSSQAHPPRCFVEPLESSSSTEPFVVDPRPEEAEPAEEPTVGSPEGLVKTVEEVLFATEEAAGSGSPLPYEYKVRGLLSPTEEDPQGQEQFGEEGKPS</sequence>
<feature type="domain" description="Fibronectin type-III" evidence="11">
    <location>
        <begin position="452"/>
        <end position="547"/>
    </location>
</feature>
<keyword evidence="7" id="KW-0472">Membrane</keyword>
<evidence type="ECO:0000256" key="1">
    <source>
        <dbReference type="ARBA" id="ARBA00004479"/>
    </source>
</evidence>
<dbReference type="InterPro" id="IPR003961">
    <property type="entry name" value="FN3_dom"/>
</dbReference>
<dbReference type="GO" id="GO:0005886">
    <property type="term" value="C:plasma membrane"/>
    <property type="evidence" value="ECO:0007669"/>
    <property type="project" value="UniProtKB-ARBA"/>
</dbReference>
<feature type="region of interest" description="Disordered" evidence="10">
    <location>
        <begin position="616"/>
        <end position="651"/>
    </location>
</feature>
<dbReference type="PROSITE" id="PS50853">
    <property type="entry name" value="FN3"/>
    <property type="match status" value="1"/>
</dbReference>
<dbReference type="InterPro" id="IPR013783">
    <property type="entry name" value="Ig-like_fold"/>
</dbReference>
<dbReference type="Pfam" id="PF00041">
    <property type="entry name" value="fn3"/>
    <property type="match status" value="1"/>
</dbReference>
<comment type="similarity">
    <text evidence="2">Belongs to the type I cytokine receptor family. Type 2 subfamily.</text>
</comment>
<evidence type="ECO:0000313" key="13">
    <source>
        <dbReference type="Proteomes" id="UP001142489"/>
    </source>
</evidence>
<dbReference type="OrthoDB" id="8945484at2759"/>
<feature type="compositionally biased region" description="Gly residues" evidence="10">
    <location>
        <begin position="56"/>
        <end position="68"/>
    </location>
</feature>